<proteinExistence type="predicted"/>
<dbReference type="EMBL" id="JAQGDS010000005">
    <property type="protein sequence ID" value="KAJ6260092.1"/>
    <property type="molecule type" value="Genomic_DNA"/>
</dbReference>
<dbReference type="Pfam" id="PF07714">
    <property type="entry name" value="PK_Tyr_Ser-Thr"/>
    <property type="match status" value="1"/>
</dbReference>
<dbReference type="Pfam" id="PF13424">
    <property type="entry name" value="TPR_12"/>
    <property type="match status" value="2"/>
</dbReference>
<dbReference type="InterPro" id="IPR001245">
    <property type="entry name" value="Ser-Thr/Tyr_kinase_cat_dom"/>
</dbReference>
<evidence type="ECO:0000259" key="1">
    <source>
        <dbReference type="PROSITE" id="PS50011"/>
    </source>
</evidence>
<evidence type="ECO:0000313" key="2">
    <source>
        <dbReference type="EMBL" id="KAJ6260092.1"/>
    </source>
</evidence>
<feature type="domain" description="Protein kinase" evidence="1">
    <location>
        <begin position="61"/>
        <end position="352"/>
    </location>
</feature>
<dbReference type="GO" id="GO:0004672">
    <property type="term" value="F:protein kinase activity"/>
    <property type="evidence" value="ECO:0007669"/>
    <property type="project" value="InterPro"/>
</dbReference>
<dbReference type="InterPro" id="IPR011009">
    <property type="entry name" value="Kinase-like_dom_sf"/>
</dbReference>
<dbReference type="PROSITE" id="PS00108">
    <property type="entry name" value="PROTEIN_KINASE_ST"/>
    <property type="match status" value="1"/>
</dbReference>
<dbReference type="Pfam" id="PF13374">
    <property type="entry name" value="TPR_10"/>
    <property type="match status" value="1"/>
</dbReference>
<dbReference type="InterPro" id="IPR000719">
    <property type="entry name" value="Prot_kinase_dom"/>
</dbReference>
<name>A0AAD6NJ54_DREDA</name>
<protein>
    <recommendedName>
        <fullName evidence="1">Protein kinase domain-containing protein</fullName>
    </recommendedName>
</protein>
<dbReference type="Gene3D" id="1.10.510.10">
    <property type="entry name" value="Transferase(Phosphotransferase) domain 1"/>
    <property type="match status" value="1"/>
</dbReference>
<dbReference type="InterPro" id="IPR008271">
    <property type="entry name" value="Ser/Thr_kinase_AS"/>
</dbReference>
<dbReference type="PANTHER" id="PTHR46082">
    <property type="entry name" value="ATP/GTP-BINDING PROTEIN-RELATED"/>
    <property type="match status" value="1"/>
</dbReference>
<sequence>MQSTADVTSFFARRRIIDSTASQADTSLSAAELDDSRGHDILSFLATAQCNDIDFLPITWHAALGKLSAGGTAQIQQSFLNLELSYVFKRIHRGIDEPHAFRALVSEISILGHKDIRGHPNIVRLAGITWDVLSASEAIWPTLVFRKSEHGDLRRFVKSSAGKNLDFDGRLKLCNDLAVGIAALHAVGVVHGDIKPMNVLVFSESKDKEMAYTAQLGDFGYSTLSNSELENAKDVHLPISWPWNAPEVSNWESSFPTHEAKLTDVFSFGLLCLWLLFPGGLSEVGVDVERPSRDAGWKRDGNLERIASSVVERQSQLSESRKTALTELFVSTLVTDANRRDLDIRGLMKKVITVKAAEPQGQTMSNYGMYTPYLRWIPNHKDFDVAAAQEAHYGSSYYNPYATASASWNPYTYQNPYANESLSEPNRSHPPPVAEAPQARSQPAEFLVWKSFRQLVQSDYRIWATIFNALRNRMTSPVLEEREDAAFQLAFCYEIGFGTAPESARVTHYLEKGGRTYENLLREINTIKEDRHPLVFKNLETKIDKMDHISHYLNTVELTDVVNAYDPIAEASSRLFGEDHRTSIYLRRTLGGIFEAQGKLDKAQAVFSRLASVCEANYDSRHPDTLAILSSVAQCHSAQGNIKQAEEIMVKIMEIQAMIYSDEVQDQVPSMRQLASIYREQQRWKDAEELETKILDINEKNLGKCHIDTLVAVSDLIENYKHQGPLFKAEELALDLIDRTVDQFGEDDSRALESMDVLGSVYIAMGNFDAATNLANRAADIRKRTLSPDHEDIRDSMLTLVNAHSGAGQFEKAVQIQREAVDQNKRVLGTTHRHTVRSMETLATLLAKQQNYEEAADVMAAVVAHRKLIQGDTDPDTVASIATWEEYKKEKARDRLAAFVEMSRMKNAAATTSSN</sequence>
<dbReference type="CDD" id="cd00180">
    <property type="entry name" value="PKc"/>
    <property type="match status" value="1"/>
</dbReference>
<reference evidence="2" key="1">
    <citation type="submission" date="2023-01" db="EMBL/GenBank/DDBJ databases">
        <title>The chitinases involved in constricting ring structure development in the nematode-trapping fungus Drechslerella dactyloides.</title>
        <authorList>
            <person name="Wang R."/>
            <person name="Zhang L."/>
            <person name="Tang P."/>
            <person name="Li S."/>
            <person name="Liang L."/>
        </authorList>
    </citation>
    <scope>NUCLEOTIDE SEQUENCE</scope>
    <source>
        <strain evidence="2">YMF1.00031</strain>
    </source>
</reference>
<accession>A0AAD6NJ54</accession>
<gene>
    <name evidence="2" type="ORF">Dda_4313</name>
</gene>
<comment type="caution">
    <text evidence="2">The sequence shown here is derived from an EMBL/GenBank/DDBJ whole genome shotgun (WGS) entry which is preliminary data.</text>
</comment>
<dbReference type="SMART" id="SM00220">
    <property type="entry name" value="S_TKc"/>
    <property type="match status" value="1"/>
</dbReference>
<dbReference type="SUPFAM" id="SSF48452">
    <property type="entry name" value="TPR-like"/>
    <property type="match status" value="2"/>
</dbReference>
<dbReference type="InterPro" id="IPR011990">
    <property type="entry name" value="TPR-like_helical_dom_sf"/>
</dbReference>
<dbReference type="Gene3D" id="1.25.40.10">
    <property type="entry name" value="Tetratricopeptide repeat domain"/>
    <property type="match status" value="2"/>
</dbReference>
<keyword evidence="3" id="KW-1185">Reference proteome</keyword>
<dbReference type="InterPro" id="IPR053137">
    <property type="entry name" value="NLR-like"/>
</dbReference>
<organism evidence="2 3">
    <name type="scientific">Drechslerella dactyloides</name>
    <name type="common">Nematode-trapping fungus</name>
    <name type="synonym">Arthrobotrys dactyloides</name>
    <dbReference type="NCBI Taxonomy" id="74499"/>
    <lineage>
        <taxon>Eukaryota</taxon>
        <taxon>Fungi</taxon>
        <taxon>Dikarya</taxon>
        <taxon>Ascomycota</taxon>
        <taxon>Pezizomycotina</taxon>
        <taxon>Orbiliomycetes</taxon>
        <taxon>Orbiliales</taxon>
        <taxon>Orbiliaceae</taxon>
        <taxon>Drechslerella</taxon>
    </lineage>
</organism>
<dbReference type="SUPFAM" id="SSF56112">
    <property type="entry name" value="Protein kinase-like (PK-like)"/>
    <property type="match status" value="1"/>
</dbReference>
<dbReference type="AlphaFoldDB" id="A0AAD6NJ54"/>
<dbReference type="PROSITE" id="PS50011">
    <property type="entry name" value="PROTEIN_KINASE_DOM"/>
    <property type="match status" value="1"/>
</dbReference>
<dbReference type="Proteomes" id="UP001221413">
    <property type="component" value="Unassembled WGS sequence"/>
</dbReference>
<evidence type="ECO:0000313" key="3">
    <source>
        <dbReference type="Proteomes" id="UP001221413"/>
    </source>
</evidence>
<dbReference type="GO" id="GO:0005524">
    <property type="term" value="F:ATP binding"/>
    <property type="evidence" value="ECO:0007669"/>
    <property type="project" value="InterPro"/>
</dbReference>
<dbReference type="PANTHER" id="PTHR46082:SF10">
    <property type="entry name" value="NB-ARC DOMAIN-CONTAINING PROTEIN"/>
    <property type="match status" value="1"/>
</dbReference>